<evidence type="ECO:0000313" key="2">
    <source>
        <dbReference type="Proteomes" id="UP000800036"/>
    </source>
</evidence>
<evidence type="ECO:0000313" key="1">
    <source>
        <dbReference type="EMBL" id="KAF1967433.1"/>
    </source>
</evidence>
<dbReference type="AlphaFoldDB" id="A0A6A5UQG1"/>
<protein>
    <submittedName>
        <fullName evidence="1">Uncharacterized protein</fullName>
    </submittedName>
</protein>
<name>A0A6A5UQG1_9PLEO</name>
<sequence>MRRCRGPIDLHVLSDLCKSASKLWVKSHPAPGPTRRALLGTTVDRNFAFEHDLLTDENDLRRRTTLPMAQPCTPDTESLFNSHCLPPEKQQHYHVLCASNALQVSFACTRFLGVTLHGTLYS</sequence>
<organism evidence="1 2">
    <name type="scientific">Bimuria novae-zelandiae CBS 107.79</name>
    <dbReference type="NCBI Taxonomy" id="1447943"/>
    <lineage>
        <taxon>Eukaryota</taxon>
        <taxon>Fungi</taxon>
        <taxon>Dikarya</taxon>
        <taxon>Ascomycota</taxon>
        <taxon>Pezizomycotina</taxon>
        <taxon>Dothideomycetes</taxon>
        <taxon>Pleosporomycetidae</taxon>
        <taxon>Pleosporales</taxon>
        <taxon>Massarineae</taxon>
        <taxon>Didymosphaeriaceae</taxon>
        <taxon>Bimuria</taxon>
    </lineage>
</organism>
<proteinExistence type="predicted"/>
<keyword evidence="2" id="KW-1185">Reference proteome</keyword>
<dbReference type="EMBL" id="ML976732">
    <property type="protein sequence ID" value="KAF1967433.1"/>
    <property type="molecule type" value="Genomic_DNA"/>
</dbReference>
<accession>A0A6A5UQG1</accession>
<dbReference type="Proteomes" id="UP000800036">
    <property type="component" value="Unassembled WGS sequence"/>
</dbReference>
<gene>
    <name evidence="1" type="ORF">BU23DRAFT_290461</name>
</gene>
<reference evidence="1" key="1">
    <citation type="journal article" date="2020" name="Stud. Mycol.">
        <title>101 Dothideomycetes genomes: a test case for predicting lifestyles and emergence of pathogens.</title>
        <authorList>
            <person name="Haridas S."/>
            <person name="Albert R."/>
            <person name="Binder M."/>
            <person name="Bloem J."/>
            <person name="Labutti K."/>
            <person name="Salamov A."/>
            <person name="Andreopoulos B."/>
            <person name="Baker S."/>
            <person name="Barry K."/>
            <person name="Bills G."/>
            <person name="Bluhm B."/>
            <person name="Cannon C."/>
            <person name="Castanera R."/>
            <person name="Culley D."/>
            <person name="Daum C."/>
            <person name="Ezra D."/>
            <person name="Gonzalez J."/>
            <person name="Henrissat B."/>
            <person name="Kuo A."/>
            <person name="Liang C."/>
            <person name="Lipzen A."/>
            <person name="Lutzoni F."/>
            <person name="Magnuson J."/>
            <person name="Mondo S."/>
            <person name="Nolan M."/>
            <person name="Ohm R."/>
            <person name="Pangilinan J."/>
            <person name="Park H.-J."/>
            <person name="Ramirez L."/>
            <person name="Alfaro M."/>
            <person name="Sun H."/>
            <person name="Tritt A."/>
            <person name="Yoshinaga Y."/>
            <person name="Zwiers L.-H."/>
            <person name="Turgeon B."/>
            <person name="Goodwin S."/>
            <person name="Spatafora J."/>
            <person name="Crous P."/>
            <person name="Grigoriev I."/>
        </authorList>
    </citation>
    <scope>NUCLEOTIDE SEQUENCE</scope>
    <source>
        <strain evidence="1">CBS 107.79</strain>
    </source>
</reference>